<dbReference type="SUPFAM" id="SSF52540">
    <property type="entry name" value="P-loop containing nucleoside triphosphate hydrolases"/>
    <property type="match status" value="1"/>
</dbReference>
<keyword evidence="9" id="KW-0472">Membrane</keyword>
<dbReference type="GO" id="GO:0005886">
    <property type="term" value="C:plasma membrane"/>
    <property type="evidence" value="ECO:0007669"/>
    <property type="project" value="UniProtKB-SubCell"/>
</dbReference>
<keyword evidence="12" id="KW-0251">Elongation factor</keyword>
<dbReference type="InterPro" id="IPR005225">
    <property type="entry name" value="Small_GTP-bd"/>
</dbReference>
<evidence type="ECO:0000256" key="5">
    <source>
        <dbReference type="ARBA" id="ARBA00022481"/>
    </source>
</evidence>
<evidence type="ECO:0000256" key="9">
    <source>
        <dbReference type="ARBA" id="ARBA00023136"/>
    </source>
</evidence>
<evidence type="ECO:0000256" key="6">
    <source>
        <dbReference type="ARBA" id="ARBA00022741"/>
    </source>
</evidence>
<dbReference type="SMART" id="SM00173">
    <property type="entry name" value="RAS"/>
    <property type="match status" value="1"/>
</dbReference>
<dbReference type="EC" id="3.6.5.2" evidence="3"/>
<dbReference type="InterPro" id="IPR027417">
    <property type="entry name" value="P-loop_NTPase"/>
</dbReference>
<gene>
    <name evidence="12" type="primary">NELF-B</name>
    <name evidence="12" type="ORF">Bhyg_11665</name>
</gene>
<dbReference type="OrthoDB" id="5548359at2759"/>
<comment type="similarity">
    <text evidence="2">Belongs to the small GTPase superfamily. Ras family.</text>
</comment>
<evidence type="ECO:0000256" key="11">
    <source>
        <dbReference type="ARBA" id="ARBA00023289"/>
    </source>
</evidence>
<name>A0A9Q0RZT1_9DIPT</name>
<dbReference type="FunFam" id="3.40.50.300:FF:000203">
    <property type="entry name" value="Putative ras-related protein ral-a"/>
    <property type="match status" value="1"/>
</dbReference>
<dbReference type="GO" id="GO:0003746">
    <property type="term" value="F:translation elongation factor activity"/>
    <property type="evidence" value="ECO:0007669"/>
    <property type="project" value="UniProtKB-KW"/>
</dbReference>
<dbReference type="NCBIfam" id="TIGR00231">
    <property type="entry name" value="small_GTP"/>
    <property type="match status" value="1"/>
</dbReference>
<comment type="subcellular location">
    <subcellularLocation>
        <location evidence="1">Cell membrane</location>
        <topology evidence="1">Lipid-anchor</topology>
        <orientation evidence="1">Cytoplasmic side</orientation>
    </subcellularLocation>
</comment>
<keyword evidence="5" id="KW-0488">Methylation</keyword>
<keyword evidence="6" id="KW-0547">Nucleotide-binding</keyword>
<evidence type="ECO:0000256" key="10">
    <source>
        <dbReference type="ARBA" id="ARBA00023288"/>
    </source>
</evidence>
<dbReference type="SMART" id="SM00176">
    <property type="entry name" value="RAN"/>
    <property type="match status" value="1"/>
</dbReference>
<dbReference type="GO" id="GO:0032021">
    <property type="term" value="C:NELF complex"/>
    <property type="evidence" value="ECO:0007669"/>
    <property type="project" value="TreeGrafter"/>
</dbReference>
<comment type="caution">
    <text evidence="12">The sequence shown here is derived from an EMBL/GenBank/DDBJ whole genome shotgun (WGS) entry which is preliminary data.</text>
</comment>
<proteinExistence type="inferred from homology"/>
<dbReference type="PROSITE" id="PS51421">
    <property type="entry name" value="RAS"/>
    <property type="match status" value="1"/>
</dbReference>
<dbReference type="PRINTS" id="PR00449">
    <property type="entry name" value="RASTRNSFRMNG"/>
</dbReference>
<keyword evidence="7" id="KW-0378">Hydrolase</keyword>
<accession>A0A9Q0RZT1</accession>
<dbReference type="GO" id="GO:0005525">
    <property type="term" value="F:GTP binding"/>
    <property type="evidence" value="ECO:0007669"/>
    <property type="project" value="UniProtKB-KW"/>
</dbReference>
<evidence type="ECO:0000256" key="1">
    <source>
        <dbReference type="ARBA" id="ARBA00004342"/>
    </source>
</evidence>
<dbReference type="SMART" id="SM00174">
    <property type="entry name" value="RHO"/>
    <property type="match status" value="1"/>
</dbReference>
<evidence type="ECO:0000256" key="4">
    <source>
        <dbReference type="ARBA" id="ARBA00022475"/>
    </source>
</evidence>
<keyword evidence="4" id="KW-1003">Cell membrane</keyword>
<dbReference type="Proteomes" id="UP001151699">
    <property type="component" value="Chromosome X"/>
</dbReference>
<dbReference type="PROSITE" id="PS51420">
    <property type="entry name" value="RHO"/>
    <property type="match status" value="1"/>
</dbReference>
<dbReference type="GO" id="GO:0034244">
    <property type="term" value="P:negative regulation of transcription elongation by RNA polymerase II"/>
    <property type="evidence" value="ECO:0007669"/>
    <property type="project" value="TreeGrafter"/>
</dbReference>
<evidence type="ECO:0000313" key="12">
    <source>
        <dbReference type="EMBL" id="KAJ6638927.1"/>
    </source>
</evidence>
<dbReference type="AlphaFoldDB" id="A0A9Q0RZT1"/>
<keyword evidence="11" id="KW-0636">Prenylation</keyword>
<organism evidence="12 13">
    <name type="scientific">Pseudolycoriella hygida</name>
    <dbReference type="NCBI Taxonomy" id="35572"/>
    <lineage>
        <taxon>Eukaryota</taxon>
        <taxon>Metazoa</taxon>
        <taxon>Ecdysozoa</taxon>
        <taxon>Arthropoda</taxon>
        <taxon>Hexapoda</taxon>
        <taxon>Insecta</taxon>
        <taxon>Pterygota</taxon>
        <taxon>Neoptera</taxon>
        <taxon>Endopterygota</taxon>
        <taxon>Diptera</taxon>
        <taxon>Nematocera</taxon>
        <taxon>Sciaroidea</taxon>
        <taxon>Sciaridae</taxon>
        <taxon>Pseudolycoriella</taxon>
    </lineage>
</organism>
<dbReference type="CDD" id="cd04139">
    <property type="entry name" value="RalA_RalB"/>
    <property type="match status" value="1"/>
</dbReference>
<keyword evidence="10" id="KW-0449">Lipoprotein</keyword>
<dbReference type="SMART" id="SM00175">
    <property type="entry name" value="RAB"/>
    <property type="match status" value="1"/>
</dbReference>
<reference evidence="12" key="1">
    <citation type="submission" date="2022-07" db="EMBL/GenBank/DDBJ databases">
        <authorList>
            <person name="Trinca V."/>
            <person name="Uliana J.V.C."/>
            <person name="Torres T.T."/>
            <person name="Ward R.J."/>
            <person name="Monesi N."/>
        </authorList>
    </citation>
    <scope>NUCLEOTIDE SEQUENCE</scope>
    <source>
        <strain evidence="12">HSMRA1968</strain>
        <tissue evidence="12">Whole embryos</tissue>
    </source>
</reference>
<evidence type="ECO:0000256" key="3">
    <source>
        <dbReference type="ARBA" id="ARBA00011984"/>
    </source>
</evidence>
<feature type="non-terminal residue" evidence="12">
    <location>
        <position position="765"/>
    </location>
</feature>
<dbReference type="EMBL" id="WJQU01000003">
    <property type="protein sequence ID" value="KAJ6638927.1"/>
    <property type="molecule type" value="Genomic_DNA"/>
</dbReference>
<keyword evidence="8" id="KW-0342">GTP-binding</keyword>
<dbReference type="GO" id="GO:0003925">
    <property type="term" value="F:G protein activity"/>
    <property type="evidence" value="ECO:0007669"/>
    <property type="project" value="UniProtKB-EC"/>
</dbReference>
<dbReference type="Pfam" id="PF06209">
    <property type="entry name" value="COBRA1"/>
    <property type="match status" value="1"/>
</dbReference>
<evidence type="ECO:0000256" key="7">
    <source>
        <dbReference type="ARBA" id="ARBA00022801"/>
    </source>
</evidence>
<dbReference type="InterPro" id="IPR010405">
    <property type="entry name" value="COBRA1"/>
</dbReference>
<protein>
    <recommendedName>
        <fullName evidence="3">small monomeric GTPase</fullName>
        <ecNumber evidence="3">3.6.5.2</ecNumber>
    </recommendedName>
</protein>
<dbReference type="InterPro" id="IPR001806">
    <property type="entry name" value="Small_GTPase"/>
</dbReference>
<keyword evidence="12" id="KW-0648">Protein biosynthesis</keyword>
<dbReference type="PROSITE" id="PS51419">
    <property type="entry name" value="RAB"/>
    <property type="match status" value="1"/>
</dbReference>
<keyword evidence="13" id="KW-1185">Reference proteome</keyword>
<dbReference type="Gene3D" id="3.40.50.300">
    <property type="entry name" value="P-loop containing nucleotide triphosphate hydrolases"/>
    <property type="match status" value="1"/>
</dbReference>
<dbReference type="Pfam" id="PF00071">
    <property type="entry name" value="Ras"/>
    <property type="match status" value="1"/>
</dbReference>
<evidence type="ECO:0000256" key="8">
    <source>
        <dbReference type="ARBA" id="ARBA00023134"/>
    </source>
</evidence>
<evidence type="ECO:0000256" key="2">
    <source>
        <dbReference type="ARBA" id="ARBA00008344"/>
    </source>
</evidence>
<sequence length="765" mass="87390">PATGPALHKVIMVGSGGVGKSALTLQFMYDEFVEDYEPTKADSYRKKVVLDGEEVQIDILDTAGQEDYAAIRDNYFRSGEGFLCVFSITDDESFQASQEFREQILRVKNDESIPFLLVGNKCDLNDKRKVPLSECQGRAQQWGVPYVETSAKTRENVDKIFYDLIRDISARKKNPAGKLTINNDRATEISGNWIGRGQNYLRDALTSCTDPLKAIETFQVENGILLPSLRPMLPLLDLHGVRRLDFHTSVLEELRDKLVVHINELGAKEGRDRDKKLKDLLVKSFPVVRVKALRPVVMAILRNIPQIEDKYLRILVRDRELYSDTDTEVKRQIWRDNQSLFGDEVSPLLSQYIREKEHILFDHTNLNNLFFTPSPKVRRQGEVVQKLAHMIGTSVKLYDMVLQFLRTLFLRTRNVHYCTLRAELLMALHDLEVQEIISVDPCHKFTWCLDACIREKNVDIKRSRELQGFLDNIKLGQEQVLGDLSMTLCDPYAINFLATSAIKILQHLINNESLPRENTILILLLRMLALGLSAWVMIDSQDFKESKLDSQVVTKFLPALMSLMVDDQVRHLHSRLPPDERESAITIIEHSGPAPDSVEAYIQESSVASILAMYYTLHTARHKDRIGILRVLRASCKDDRAYEDPFLHSLIALLIPMGEEFVNEDFCTGLFDEFLFAGLTRDNVTRHMLKLLWYIHPKLPQVRLSALMKSLQPTAQHNESVHLLYSTLQSRVGSAIQESTTHETAMDIDFDSPLKSVPTPSRPSY</sequence>
<dbReference type="PANTHER" id="PTHR13503:SF3">
    <property type="entry name" value="NEGATIVE ELONGATION FACTOR B"/>
    <property type="match status" value="1"/>
</dbReference>
<evidence type="ECO:0000313" key="13">
    <source>
        <dbReference type="Proteomes" id="UP001151699"/>
    </source>
</evidence>
<dbReference type="PANTHER" id="PTHR13503">
    <property type="entry name" value="NEGATIVE ELONGATION FACTOR COMPLEX MEMBER B"/>
    <property type="match status" value="1"/>
</dbReference>